<feature type="domain" description="PilZ" evidence="1">
    <location>
        <begin position="464"/>
        <end position="548"/>
    </location>
</feature>
<feature type="domain" description="PilZ" evidence="1">
    <location>
        <begin position="142"/>
        <end position="225"/>
    </location>
</feature>
<dbReference type="RefSeq" id="WP_284204768.1">
    <property type="nucleotide sequence ID" value="NZ_BSPQ01000013.1"/>
</dbReference>
<dbReference type="SUPFAM" id="SSF141371">
    <property type="entry name" value="PilZ domain-like"/>
    <property type="match status" value="1"/>
</dbReference>
<protein>
    <submittedName>
        <fullName evidence="2">Pilus assembly protein PilZ</fullName>
    </submittedName>
</protein>
<dbReference type="Proteomes" id="UP001157353">
    <property type="component" value="Unassembled WGS sequence"/>
</dbReference>
<sequence length="778" mass="89875">MDLKAYQSQIRELIPLRQESDFEELLDNILFGESTSNKFLIKMELNRLATPCQRILDLRDKVTDTCNLFEQDTIKHYLTKPTIQVLRNNIDLYGSYTVGVFEAVLDHVALQKERQQKQQQSKLITPEKKEQCEQLALSKKNKRGAARMYYVSEITAISSDGQVFQGQTSDISSTGIKIKLKDDIFLGEGTLIDVTFIGLTLEYNDSALKRPISCNLIKQEYDNGRYLYLNFDGEHKKFSVFISEFIRLNQYKYKIDVHYYYQLAKISALKHAYLGRMSSLPIFLDANTPSPFIFALENNDNKQLLLEWLRDGNNHLAFLFNELRFFKLIKQLKQQQSTTVYSFVHIANDKQYFLCATEEELLEQGLKALFIQTGSVKPSWRVNRLTLSPYTYQAANDYDITESTPALFTQITHIATLHPLTQATTFDLEDALKNKGTTPLNQFVHHSGKNTLPATTFSLFSSELRKEERYQYQSAITISDQDNHYTGQIVDFSCSGLKVKLTQIGSFSIATQLTINLIELQKLSTTFSLSKLRYKVVRTSANNLLHLQVCDQQTLDICQQFFSILIRNNAKHFTCQPLLEKKQPLQKQLIEIAEESFNNAVFFVSRVASRPVICFSAIDIPDHPLHTLFSLNSDNNQELNYYPIANNHVYERLVIEPFKENTENRLLKHAIIYIRAIKYGRNKWKIASFLEEDFNTEQEKLTFIEESELNANFYALQFRLKRLPKIDLNCISSEMRAISRFAIHLTKKLEDELLAVEGMIEISDITPDVINALNKSKR</sequence>
<reference evidence="3" key="1">
    <citation type="journal article" date="2019" name="Int. J. Syst. Evol. Microbiol.">
        <title>The Global Catalogue of Microorganisms (GCM) 10K type strain sequencing project: providing services to taxonomists for standard genome sequencing and annotation.</title>
        <authorList>
            <consortium name="The Broad Institute Genomics Platform"/>
            <consortium name="The Broad Institute Genome Sequencing Center for Infectious Disease"/>
            <person name="Wu L."/>
            <person name="Ma J."/>
        </authorList>
    </citation>
    <scope>NUCLEOTIDE SEQUENCE [LARGE SCALE GENOMIC DNA]</scope>
    <source>
        <strain evidence="3">NBRC 103166</strain>
    </source>
</reference>
<dbReference type="InterPro" id="IPR009875">
    <property type="entry name" value="PilZ_domain"/>
</dbReference>
<evidence type="ECO:0000313" key="3">
    <source>
        <dbReference type="Proteomes" id="UP001157353"/>
    </source>
</evidence>
<accession>A0ABQ6E2P0</accession>
<name>A0ABQ6E2P0_9GAMM</name>
<gene>
    <name evidence="2" type="ORF">GCM10007916_27330</name>
</gene>
<proteinExistence type="predicted"/>
<keyword evidence="3" id="KW-1185">Reference proteome</keyword>
<comment type="caution">
    <text evidence="2">The sequence shown here is derived from an EMBL/GenBank/DDBJ whole genome shotgun (WGS) entry which is preliminary data.</text>
</comment>
<dbReference type="Pfam" id="PF07238">
    <property type="entry name" value="PilZ"/>
    <property type="match status" value="2"/>
</dbReference>
<organism evidence="2 3">
    <name type="scientific">Psychromonas marina</name>
    <dbReference type="NCBI Taxonomy" id="88364"/>
    <lineage>
        <taxon>Bacteria</taxon>
        <taxon>Pseudomonadati</taxon>
        <taxon>Pseudomonadota</taxon>
        <taxon>Gammaproteobacteria</taxon>
        <taxon>Alteromonadales</taxon>
        <taxon>Psychromonadaceae</taxon>
        <taxon>Psychromonas</taxon>
    </lineage>
</organism>
<evidence type="ECO:0000259" key="1">
    <source>
        <dbReference type="Pfam" id="PF07238"/>
    </source>
</evidence>
<evidence type="ECO:0000313" key="2">
    <source>
        <dbReference type="EMBL" id="GLS91664.1"/>
    </source>
</evidence>
<dbReference type="EMBL" id="BSPQ01000013">
    <property type="protein sequence ID" value="GLS91664.1"/>
    <property type="molecule type" value="Genomic_DNA"/>
</dbReference>